<evidence type="ECO:0000313" key="3">
    <source>
        <dbReference type="Proteomes" id="UP001595710"/>
    </source>
</evidence>
<keyword evidence="2" id="KW-0223">Dioxygenase</keyword>
<proteinExistence type="predicted"/>
<dbReference type="Gene3D" id="2.60.120.590">
    <property type="entry name" value="Alpha-ketoglutarate-dependent dioxygenase AlkB-like"/>
    <property type="match status" value="1"/>
</dbReference>
<gene>
    <name evidence="2" type="ORF">ACFOND_00500</name>
</gene>
<evidence type="ECO:0000259" key="1">
    <source>
        <dbReference type="PROSITE" id="PS51471"/>
    </source>
</evidence>
<dbReference type="Proteomes" id="UP001595710">
    <property type="component" value="Unassembled WGS sequence"/>
</dbReference>
<dbReference type="InterPro" id="IPR037151">
    <property type="entry name" value="AlkB-like_sf"/>
</dbReference>
<dbReference type="SUPFAM" id="SSF51197">
    <property type="entry name" value="Clavaminate synthase-like"/>
    <property type="match status" value="1"/>
</dbReference>
<dbReference type="PANTHER" id="PTHR31573">
    <property type="entry name" value="ALPHA-KETOGLUTARATE-DEPENDENT DIOXYGENASE ALKB HOMOLOG 2"/>
    <property type="match status" value="1"/>
</dbReference>
<dbReference type="InterPro" id="IPR027450">
    <property type="entry name" value="AlkB-like"/>
</dbReference>
<sequence>MSKPITIIDDGLSRVQVYSDWLNNADACFEKLQQEVEWQHRKIILFGKEHSIPRQESWVGEQGVGYQYSGHRYIAAGWPECLANVPAQIEKAFGWKANSALLNFYTDGQNSMGWHSDDEPELGHNPTIMILSVGEPRTFQMRHKKEKQQKHAIELAHGSLLIMSKETQHHWQHAIPKRAKIKQPRISCTFRKVLV</sequence>
<dbReference type="Pfam" id="PF13532">
    <property type="entry name" value="2OG-FeII_Oxy_2"/>
    <property type="match status" value="1"/>
</dbReference>
<keyword evidence="2" id="KW-0560">Oxidoreductase</keyword>
<feature type="domain" description="Fe2OG dioxygenase" evidence="1">
    <location>
        <begin position="96"/>
        <end position="194"/>
    </location>
</feature>
<dbReference type="EMBL" id="JBHRYN010000003">
    <property type="protein sequence ID" value="MFC3700101.1"/>
    <property type="molecule type" value="Genomic_DNA"/>
</dbReference>
<dbReference type="RefSeq" id="WP_290280833.1">
    <property type="nucleotide sequence ID" value="NZ_JAUFQI010000001.1"/>
</dbReference>
<protein>
    <submittedName>
        <fullName evidence="2">Alpha-ketoglutarate-dependent dioxygenase AlkB family protein</fullName>
    </submittedName>
</protein>
<accession>A0ABV7WLK4</accession>
<dbReference type="GO" id="GO:0051213">
    <property type="term" value="F:dioxygenase activity"/>
    <property type="evidence" value="ECO:0007669"/>
    <property type="project" value="UniProtKB-KW"/>
</dbReference>
<keyword evidence="3" id="KW-1185">Reference proteome</keyword>
<dbReference type="InterPro" id="IPR005123">
    <property type="entry name" value="Oxoglu/Fe-dep_dioxygenase_dom"/>
</dbReference>
<reference evidence="3" key="1">
    <citation type="journal article" date="2019" name="Int. J. Syst. Evol. Microbiol.">
        <title>The Global Catalogue of Microorganisms (GCM) 10K type strain sequencing project: providing services to taxonomists for standard genome sequencing and annotation.</title>
        <authorList>
            <consortium name="The Broad Institute Genomics Platform"/>
            <consortium name="The Broad Institute Genome Sequencing Center for Infectious Disease"/>
            <person name="Wu L."/>
            <person name="Ma J."/>
        </authorList>
    </citation>
    <scope>NUCLEOTIDE SEQUENCE [LARGE SCALE GENOMIC DNA]</scope>
    <source>
        <strain evidence="3">CECT 8288</strain>
    </source>
</reference>
<dbReference type="PROSITE" id="PS51471">
    <property type="entry name" value="FE2OG_OXY"/>
    <property type="match status" value="1"/>
</dbReference>
<organism evidence="2 3">
    <name type="scientific">Reinekea marina</name>
    <dbReference type="NCBI Taxonomy" id="1310421"/>
    <lineage>
        <taxon>Bacteria</taxon>
        <taxon>Pseudomonadati</taxon>
        <taxon>Pseudomonadota</taxon>
        <taxon>Gammaproteobacteria</taxon>
        <taxon>Oceanospirillales</taxon>
        <taxon>Saccharospirillaceae</taxon>
        <taxon>Reinekea</taxon>
    </lineage>
</organism>
<name>A0ABV7WLK4_9GAMM</name>
<dbReference type="PANTHER" id="PTHR31573:SF1">
    <property type="entry name" value="DNA OXIDATIVE DEMETHYLASE ALKBH2"/>
    <property type="match status" value="1"/>
</dbReference>
<evidence type="ECO:0000313" key="2">
    <source>
        <dbReference type="EMBL" id="MFC3700101.1"/>
    </source>
</evidence>
<dbReference type="InterPro" id="IPR032852">
    <property type="entry name" value="ALKBH2"/>
</dbReference>
<comment type="caution">
    <text evidence="2">The sequence shown here is derived from an EMBL/GenBank/DDBJ whole genome shotgun (WGS) entry which is preliminary data.</text>
</comment>